<evidence type="ECO:0000313" key="3">
    <source>
        <dbReference type="Proteomes" id="UP001146120"/>
    </source>
</evidence>
<proteinExistence type="predicted"/>
<gene>
    <name evidence="2" type="ORF">N0F65_006873</name>
</gene>
<dbReference type="EMBL" id="DAKRPA010000004">
    <property type="protein sequence ID" value="DBA04871.1"/>
    <property type="molecule type" value="Genomic_DNA"/>
</dbReference>
<keyword evidence="3" id="KW-1185">Reference proteome</keyword>
<comment type="caution">
    <text evidence="2">The sequence shown here is derived from an EMBL/GenBank/DDBJ whole genome shotgun (WGS) entry which is preliminary data.</text>
</comment>
<protein>
    <recommendedName>
        <fullName evidence="4">FCP1 homology domain-containing protein</fullName>
    </recommendedName>
</protein>
<reference evidence="2" key="1">
    <citation type="submission" date="2022-11" db="EMBL/GenBank/DDBJ databases">
        <authorList>
            <person name="Morgan W.R."/>
            <person name="Tartar A."/>
        </authorList>
    </citation>
    <scope>NUCLEOTIDE SEQUENCE</scope>
    <source>
        <strain evidence="2">ARSEF 373</strain>
    </source>
</reference>
<evidence type="ECO:0000313" key="2">
    <source>
        <dbReference type="EMBL" id="DBA04871.1"/>
    </source>
</evidence>
<evidence type="ECO:0008006" key="4">
    <source>
        <dbReference type="Google" id="ProtNLM"/>
    </source>
</evidence>
<organism evidence="2 3">
    <name type="scientific">Lagenidium giganteum</name>
    <dbReference type="NCBI Taxonomy" id="4803"/>
    <lineage>
        <taxon>Eukaryota</taxon>
        <taxon>Sar</taxon>
        <taxon>Stramenopiles</taxon>
        <taxon>Oomycota</taxon>
        <taxon>Peronosporomycetes</taxon>
        <taxon>Pythiales</taxon>
        <taxon>Pythiaceae</taxon>
    </lineage>
</organism>
<dbReference type="AlphaFoldDB" id="A0AAV2ZBQ1"/>
<evidence type="ECO:0000256" key="1">
    <source>
        <dbReference type="SAM" id="MobiDB-lite"/>
    </source>
</evidence>
<sequence length="317" mass="35136">MEEEELLRVAADIVRKLIGAGIKLLAIDFDATLLSIHTSGRWEYSAVELCPYVRPLFLALIRVASEAGIHVSVVTFSPQVALIREVLHICFGDAIAEHVIVRADEASWSVAQSDLIDFLPIWHTRSPQPLDRSCKLPYVISAALEASRWSGESILNSNTLLLDDDPQNVRIANDHGIIAIFFDPETATMQTLWSRIQKLQADSNLSLKTPSKPNKRRSFSVMSTPEPSFKNTTTPSKSATTPFNGTTRTDSTPAPPPRKAKGFNLCTPSPVMKLKYTVEMGRPRSKKLTKHMRQCTRNIDGDLEDLHGLPSGSSIMF</sequence>
<accession>A0AAV2ZBQ1</accession>
<feature type="compositionally biased region" description="Polar residues" evidence="1">
    <location>
        <begin position="220"/>
        <end position="252"/>
    </location>
</feature>
<reference evidence="2" key="2">
    <citation type="journal article" date="2023" name="Microbiol Resour">
        <title>Decontamination and Annotation of the Draft Genome Sequence of the Oomycete Lagenidium giganteum ARSEF 373.</title>
        <authorList>
            <person name="Morgan W.R."/>
            <person name="Tartar A."/>
        </authorList>
    </citation>
    <scope>NUCLEOTIDE SEQUENCE</scope>
    <source>
        <strain evidence="2">ARSEF 373</strain>
    </source>
</reference>
<name>A0AAV2ZBQ1_9STRA</name>
<feature type="region of interest" description="Disordered" evidence="1">
    <location>
        <begin position="204"/>
        <end position="266"/>
    </location>
</feature>
<dbReference type="Proteomes" id="UP001146120">
    <property type="component" value="Unassembled WGS sequence"/>
</dbReference>